<sequence>MDSPAWKPDEIDEFLQDWPAMNKEIDRYYEVFFNAENALTSEHRAPTKEEIAAYVTAARDVINIFHEKISFLRKDVFYGDNCKKIVATYLDFIRVVKPDNHEVFDRIDNKVWGLQCRLVFQEVAPTRSWGWLWGFLILCCCT</sequence>
<reference evidence="2" key="1">
    <citation type="submission" date="2013-01" db="EMBL/GenBank/DDBJ databases">
        <title>Draft Genome Sequence of a Mulberry Tree, Morus notabilis C.K. Schneid.</title>
        <authorList>
            <person name="He N."/>
            <person name="Zhao S."/>
        </authorList>
    </citation>
    <scope>NUCLEOTIDE SEQUENCE</scope>
</reference>
<dbReference type="EMBL" id="KE344232">
    <property type="protein sequence ID" value="EXB55283.1"/>
    <property type="molecule type" value="Genomic_DNA"/>
</dbReference>
<evidence type="ECO:0000313" key="1">
    <source>
        <dbReference type="EMBL" id="EXB55283.1"/>
    </source>
</evidence>
<evidence type="ECO:0000313" key="2">
    <source>
        <dbReference type="Proteomes" id="UP000030645"/>
    </source>
</evidence>
<keyword evidence="2" id="KW-1185">Reference proteome</keyword>
<protein>
    <submittedName>
        <fullName evidence="1">Uncharacterized protein</fullName>
    </submittedName>
</protein>
<dbReference type="AlphaFoldDB" id="W9QVF1"/>
<organism evidence="1 2">
    <name type="scientific">Morus notabilis</name>
    <dbReference type="NCBI Taxonomy" id="981085"/>
    <lineage>
        <taxon>Eukaryota</taxon>
        <taxon>Viridiplantae</taxon>
        <taxon>Streptophyta</taxon>
        <taxon>Embryophyta</taxon>
        <taxon>Tracheophyta</taxon>
        <taxon>Spermatophyta</taxon>
        <taxon>Magnoliopsida</taxon>
        <taxon>eudicotyledons</taxon>
        <taxon>Gunneridae</taxon>
        <taxon>Pentapetalae</taxon>
        <taxon>rosids</taxon>
        <taxon>fabids</taxon>
        <taxon>Rosales</taxon>
        <taxon>Moraceae</taxon>
        <taxon>Moreae</taxon>
        <taxon>Morus</taxon>
    </lineage>
</organism>
<proteinExistence type="predicted"/>
<gene>
    <name evidence="1" type="ORF">L484_017189</name>
</gene>
<name>W9QVF1_9ROSA</name>
<dbReference type="Proteomes" id="UP000030645">
    <property type="component" value="Unassembled WGS sequence"/>
</dbReference>
<accession>W9QVF1</accession>